<name>A0A0E9WQ29_ANGAN</name>
<proteinExistence type="predicted"/>
<keyword evidence="1" id="KW-0472">Membrane</keyword>
<reference evidence="2" key="1">
    <citation type="submission" date="2014-11" db="EMBL/GenBank/DDBJ databases">
        <authorList>
            <person name="Amaro Gonzalez C."/>
        </authorList>
    </citation>
    <scope>NUCLEOTIDE SEQUENCE</scope>
</reference>
<evidence type="ECO:0000256" key="1">
    <source>
        <dbReference type="SAM" id="Phobius"/>
    </source>
</evidence>
<dbReference type="EMBL" id="GBXM01016206">
    <property type="protein sequence ID" value="JAH92371.1"/>
    <property type="molecule type" value="Transcribed_RNA"/>
</dbReference>
<keyword evidence="1" id="KW-0812">Transmembrane</keyword>
<sequence length="60" mass="7277">MCNISNFVFIKMFTFKSEKQYLYFISVFFSYLRVAFEVICESVNVLPHSSLFPFTQRHFF</sequence>
<dbReference type="AlphaFoldDB" id="A0A0E9WQ29"/>
<organism evidence="2">
    <name type="scientific">Anguilla anguilla</name>
    <name type="common">European freshwater eel</name>
    <name type="synonym">Muraena anguilla</name>
    <dbReference type="NCBI Taxonomy" id="7936"/>
    <lineage>
        <taxon>Eukaryota</taxon>
        <taxon>Metazoa</taxon>
        <taxon>Chordata</taxon>
        <taxon>Craniata</taxon>
        <taxon>Vertebrata</taxon>
        <taxon>Euteleostomi</taxon>
        <taxon>Actinopterygii</taxon>
        <taxon>Neopterygii</taxon>
        <taxon>Teleostei</taxon>
        <taxon>Anguilliformes</taxon>
        <taxon>Anguillidae</taxon>
        <taxon>Anguilla</taxon>
    </lineage>
</organism>
<feature type="transmembrane region" description="Helical" evidence="1">
    <location>
        <begin position="21"/>
        <end position="39"/>
    </location>
</feature>
<reference evidence="2" key="2">
    <citation type="journal article" date="2015" name="Fish Shellfish Immunol.">
        <title>Early steps in the European eel (Anguilla anguilla)-Vibrio vulnificus interaction in the gills: Role of the RtxA13 toxin.</title>
        <authorList>
            <person name="Callol A."/>
            <person name="Pajuelo D."/>
            <person name="Ebbesson L."/>
            <person name="Teles M."/>
            <person name="MacKenzie S."/>
            <person name="Amaro C."/>
        </authorList>
    </citation>
    <scope>NUCLEOTIDE SEQUENCE</scope>
</reference>
<protein>
    <submittedName>
        <fullName evidence="2">Uncharacterized protein</fullName>
    </submittedName>
</protein>
<keyword evidence="1" id="KW-1133">Transmembrane helix</keyword>
<accession>A0A0E9WQ29</accession>
<evidence type="ECO:0000313" key="2">
    <source>
        <dbReference type="EMBL" id="JAH92371.1"/>
    </source>
</evidence>